<dbReference type="OrthoDB" id="162969at2759"/>
<evidence type="ECO:0000259" key="2">
    <source>
        <dbReference type="PROSITE" id="PS51253"/>
    </source>
</evidence>
<reference evidence="3 4" key="1">
    <citation type="journal article" date="2016" name="Mol. Biol. Evol.">
        <title>Comparative Genomics of Early-Diverging Mushroom-Forming Fungi Provides Insights into the Origins of Lignocellulose Decay Capabilities.</title>
        <authorList>
            <person name="Nagy L.G."/>
            <person name="Riley R."/>
            <person name="Tritt A."/>
            <person name="Adam C."/>
            <person name="Daum C."/>
            <person name="Floudas D."/>
            <person name="Sun H."/>
            <person name="Yadav J.S."/>
            <person name="Pangilinan J."/>
            <person name="Larsson K.H."/>
            <person name="Matsuura K."/>
            <person name="Barry K."/>
            <person name="Labutti K."/>
            <person name="Kuo R."/>
            <person name="Ohm R.A."/>
            <person name="Bhattacharya S.S."/>
            <person name="Shirouzu T."/>
            <person name="Yoshinaga Y."/>
            <person name="Martin F.M."/>
            <person name="Grigoriev I.V."/>
            <person name="Hibbett D.S."/>
        </authorList>
    </citation>
    <scope>NUCLEOTIDE SEQUENCE [LARGE SCALE GENOMIC DNA]</scope>
    <source>
        <strain evidence="3 4">HHB12733</strain>
    </source>
</reference>
<dbReference type="AlphaFoldDB" id="A0A165DMF7"/>
<dbReference type="InterPro" id="IPR006600">
    <property type="entry name" value="HTH_CenpB_DNA-bd_dom"/>
</dbReference>
<keyword evidence="1" id="KW-0238">DNA-binding</keyword>
<dbReference type="EMBL" id="KV424045">
    <property type="protein sequence ID" value="KZT53130.1"/>
    <property type="molecule type" value="Genomic_DNA"/>
</dbReference>
<dbReference type="GO" id="GO:0005634">
    <property type="term" value="C:nucleus"/>
    <property type="evidence" value="ECO:0007669"/>
    <property type="project" value="TreeGrafter"/>
</dbReference>
<organism evidence="3 4">
    <name type="scientific">Calocera cornea HHB12733</name>
    <dbReference type="NCBI Taxonomy" id="1353952"/>
    <lineage>
        <taxon>Eukaryota</taxon>
        <taxon>Fungi</taxon>
        <taxon>Dikarya</taxon>
        <taxon>Basidiomycota</taxon>
        <taxon>Agaricomycotina</taxon>
        <taxon>Dacrymycetes</taxon>
        <taxon>Dacrymycetales</taxon>
        <taxon>Dacrymycetaceae</taxon>
        <taxon>Calocera</taxon>
    </lineage>
</organism>
<dbReference type="Pfam" id="PF03184">
    <property type="entry name" value="DDE_1"/>
    <property type="match status" value="1"/>
</dbReference>
<keyword evidence="4" id="KW-1185">Reference proteome</keyword>
<proteinExistence type="predicted"/>
<dbReference type="PANTHER" id="PTHR19303:SF73">
    <property type="entry name" value="PROTEIN PDC2"/>
    <property type="match status" value="1"/>
</dbReference>
<dbReference type="FunCoup" id="A0A165DMF7">
    <property type="interactions" value="176"/>
</dbReference>
<dbReference type="Pfam" id="PF03221">
    <property type="entry name" value="HTH_Tnp_Tc5"/>
    <property type="match status" value="1"/>
</dbReference>
<dbReference type="InterPro" id="IPR009057">
    <property type="entry name" value="Homeodomain-like_sf"/>
</dbReference>
<feature type="domain" description="HTH CENPB-type" evidence="2">
    <location>
        <begin position="1"/>
        <end position="60"/>
    </location>
</feature>
<dbReference type="PROSITE" id="PS51253">
    <property type="entry name" value="HTH_CENPB"/>
    <property type="match status" value="1"/>
</dbReference>
<accession>A0A165DMF7</accession>
<dbReference type="InParanoid" id="A0A165DMF7"/>
<dbReference type="SUPFAM" id="SSF46689">
    <property type="entry name" value="Homeodomain-like"/>
    <property type="match status" value="1"/>
</dbReference>
<dbReference type="GO" id="GO:0003677">
    <property type="term" value="F:DNA binding"/>
    <property type="evidence" value="ECO:0007669"/>
    <property type="project" value="UniProtKB-KW"/>
</dbReference>
<dbReference type="InterPro" id="IPR050863">
    <property type="entry name" value="CenT-Element_Derived"/>
</dbReference>
<dbReference type="STRING" id="1353952.A0A165DMF7"/>
<name>A0A165DMF7_9BASI</name>
<evidence type="ECO:0000313" key="3">
    <source>
        <dbReference type="EMBL" id="KZT53130.1"/>
    </source>
</evidence>
<dbReference type="InterPro" id="IPR004875">
    <property type="entry name" value="DDE_SF_endonuclease_dom"/>
</dbReference>
<protein>
    <submittedName>
        <fullName evidence="3">DDE-domain-containing protein</fullName>
    </submittedName>
</protein>
<dbReference type="Gene3D" id="1.10.10.60">
    <property type="entry name" value="Homeodomain-like"/>
    <property type="match status" value="1"/>
</dbReference>
<sequence>MLKAWLLQAEADGLAVSGKLIRTQWRWFATEEDIPPPDWPKLSEGWLTAFKRRHNLKGYHLHGEAGAADPSKVDQARQRIQDITDAFTLRDIFNMDETGLFGKMPPNRTLATKQMSGRKTEKHRLSYAFTVNADGSEKLEPLIIGRFRRPHCFQSRDGSYYGYDYHWNKKAWMKTDIFQQYLEKFDRKMRQENRHVLLLVDNFSGHKYDETRITNVRVEFFEPNLTAHIQPLDQGIIHAFKLHYRRLFCEWAVLRQVTGVAAPELYLINQLEIMELAQEAWGEISRETIANCWRRAGILQLPRDINGRLQSPDLPLVIEPNTPTMQDDPSLIAIRRELQDVIVTLQERGALAPLEAMSTTEMVNVTGESVGSERWTDREILEQVREEIREEHGQIETAEEEEDVPVSPLFSDQQALAACLELQRLFATKPHCEYQAGLSMLPGIMRALNRDHTRSLEQSSITKYFALPT</sequence>
<gene>
    <name evidence="3" type="ORF">CALCODRAFT_440528</name>
</gene>
<evidence type="ECO:0000313" key="4">
    <source>
        <dbReference type="Proteomes" id="UP000076842"/>
    </source>
</evidence>
<dbReference type="PANTHER" id="PTHR19303">
    <property type="entry name" value="TRANSPOSON"/>
    <property type="match status" value="1"/>
</dbReference>
<evidence type="ECO:0000256" key="1">
    <source>
        <dbReference type="ARBA" id="ARBA00023125"/>
    </source>
</evidence>
<dbReference type="Proteomes" id="UP000076842">
    <property type="component" value="Unassembled WGS sequence"/>
</dbReference>